<gene>
    <name evidence="2" type="ORF">CH378_02205</name>
    <name evidence="1" type="ORF">EFP84_10640</name>
</gene>
<protein>
    <submittedName>
        <fullName evidence="1">SHOCT domain-containing protein</fullName>
    </submittedName>
</protein>
<reference evidence="2 3" key="1">
    <citation type="submission" date="2017-07" db="EMBL/GenBank/DDBJ databases">
        <title>Leptospira spp. isolated from tropical soils.</title>
        <authorList>
            <person name="Thibeaux R."/>
            <person name="Iraola G."/>
            <person name="Ferres I."/>
            <person name="Bierque E."/>
            <person name="Girault D."/>
            <person name="Soupe-Gilbert M.-E."/>
            <person name="Picardeau M."/>
            <person name="Goarant C."/>
        </authorList>
    </citation>
    <scope>NUCLEOTIDE SEQUENCE [LARGE SCALE GENOMIC DNA]</scope>
    <source>
        <strain evidence="2 3">JW2-C-B1</strain>
    </source>
</reference>
<accession>A0AAD0UQV0</accession>
<dbReference type="KEGG" id="lkm:EFP84_10640"/>
<keyword evidence="3" id="KW-1185">Reference proteome</keyword>
<evidence type="ECO:0000313" key="1">
    <source>
        <dbReference type="EMBL" id="AYV57496.1"/>
    </source>
</evidence>
<proteinExistence type="predicted"/>
<dbReference type="EMBL" id="NPDP01000003">
    <property type="protein sequence ID" value="PJZ31323.1"/>
    <property type="molecule type" value="Genomic_DNA"/>
</dbReference>
<dbReference type="AlphaFoldDB" id="A0AAD0UQV0"/>
<dbReference type="PROSITE" id="PS51257">
    <property type="entry name" value="PROKAR_LIPOPROTEIN"/>
    <property type="match status" value="1"/>
</dbReference>
<dbReference type="Proteomes" id="UP000276407">
    <property type="component" value="Chromosome 1"/>
</dbReference>
<organism evidence="1 4">
    <name type="scientific">Leptospira kmetyi</name>
    <dbReference type="NCBI Taxonomy" id="408139"/>
    <lineage>
        <taxon>Bacteria</taxon>
        <taxon>Pseudomonadati</taxon>
        <taxon>Spirochaetota</taxon>
        <taxon>Spirochaetia</taxon>
        <taxon>Leptospirales</taxon>
        <taxon>Leptospiraceae</taxon>
        <taxon>Leptospira</taxon>
    </lineage>
</organism>
<dbReference type="RefSeq" id="WP_040913656.1">
    <property type="nucleotide sequence ID" value="NZ_NPDO01000006.1"/>
</dbReference>
<name>A0AAD0UQV0_9LEPT</name>
<evidence type="ECO:0000313" key="4">
    <source>
        <dbReference type="Proteomes" id="UP000276407"/>
    </source>
</evidence>
<sequence length="264" mass="31125">MNRFRFFILSFLILSCFAGIRKELNYSSDSIAFYSFENVADLPPWLDRNASYLQNQERNNFKTLIADALYQMGNRNDSLINDSAFRIFPKELCQEIAERSIRNFESSPSHVFQLWILKKEDTINPGRRIRRTVFLLYPTIDSIHFVFFELNQFIDFQTPYAFQDWSNYSLSESNLKPSLEVFIPDSAIGILSYYKDTQGESKKFHVVLKTGATKSQDVEVKTPQKEKTIQDSEKRLLELKNLFDKKLISEEEYKRKREEILKSL</sequence>
<dbReference type="NCBIfam" id="NF047484">
    <property type="entry name" value="LA1326_LA4305"/>
    <property type="match status" value="1"/>
</dbReference>
<dbReference type="EMBL" id="CP033614">
    <property type="protein sequence ID" value="AYV57496.1"/>
    <property type="molecule type" value="Genomic_DNA"/>
</dbReference>
<evidence type="ECO:0000313" key="3">
    <source>
        <dbReference type="Proteomes" id="UP000231919"/>
    </source>
</evidence>
<reference evidence="1 4" key="2">
    <citation type="submission" date="2018-11" db="EMBL/GenBank/DDBJ databases">
        <title>Complete genome sequence of Leptospira kmetyi isolate LS 001/16 from soil sample associated with a leptospirosis patient in Kelantan.</title>
        <authorList>
            <person name="Muhammad Yusoff F."/>
            <person name="Muhammad Yusoff S."/>
            <person name="Ahmad M.N."/>
            <person name="Yusof N.Y."/>
            <person name="Aziah I."/>
        </authorList>
    </citation>
    <scope>NUCLEOTIDE SEQUENCE [LARGE SCALE GENOMIC DNA]</scope>
    <source>
        <strain evidence="1 4">LS 001/16</strain>
    </source>
</reference>
<evidence type="ECO:0000313" key="2">
    <source>
        <dbReference type="EMBL" id="PJZ31323.1"/>
    </source>
</evidence>
<dbReference type="Proteomes" id="UP000231919">
    <property type="component" value="Unassembled WGS sequence"/>
</dbReference>